<dbReference type="PROSITE" id="PS50928">
    <property type="entry name" value="ABC_TM1"/>
    <property type="match status" value="1"/>
</dbReference>
<dbReference type="Pfam" id="PF00528">
    <property type="entry name" value="BPD_transp_1"/>
    <property type="match status" value="1"/>
</dbReference>
<dbReference type="RefSeq" id="WP_350353308.1">
    <property type="nucleotide sequence ID" value="NZ_CP158357.1"/>
</dbReference>
<feature type="transmembrane region" description="Helical" evidence="7">
    <location>
        <begin position="101"/>
        <end position="124"/>
    </location>
</feature>
<evidence type="ECO:0000256" key="7">
    <source>
        <dbReference type="RuleBase" id="RU363032"/>
    </source>
</evidence>
<dbReference type="InterPro" id="IPR045621">
    <property type="entry name" value="BPD_transp_1_N"/>
</dbReference>
<feature type="transmembrane region" description="Helical" evidence="7">
    <location>
        <begin position="145"/>
        <end position="165"/>
    </location>
</feature>
<evidence type="ECO:0000259" key="8">
    <source>
        <dbReference type="PROSITE" id="PS50928"/>
    </source>
</evidence>
<dbReference type="GO" id="GO:0055085">
    <property type="term" value="P:transmembrane transport"/>
    <property type="evidence" value="ECO:0007669"/>
    <property type="project" value="InterPro"/>
</dbReference>
<evidence type="ECO:0000256" key="1">
    <source>
        <dbReference type="ARBA" id="ARBA00004651"/>
    </source>
</evidence>
<gene>
    <name evidence="9" type="ORF">ABS642_10560</name>
</gene>
<evidence type="ECO:0000313" key="9">
    <source>
        <dbReference type="EMBL" id="XBX80507.1"/>
    </source>
</evidence>
<feature type="transmembrane region" description="Helical" evidence="7">
    <location>
        <begin position="177"/>
        <end position="199"/>
    </location>
</feature>
<comment type="similarity">
    <text evidence="7">Belongs to the binding-protein-dependent transport system permease family.</text>
</comment>
<evidence type="ECO:0000256" key="6">
    <source>
        <dbReference type="ARBA" id="ARBA00023136"/>
    </source>
</evidence>
<keyword evidence="4 7" id="KW-0812">Transmembrane</keyword>
<evidence type="ECO:0000256" key="4">
    <source>
        <dbReference type="ARBA" id="ARBA00022692"/>
    </source>
</evidence>
<evidence type="ECO:0000256" key="5">
    <source>
        <dbReference type="ARBA" id="ARBA00022989"/>
    </source>
</evidence>
<feature type="transmembrane region" description="Helical" evidence="7">
    <location>
        <begin position="12"/>
        <end position="32"/>
    </location>
</feature>
<dbReference type="GO" id="GO:0005886">
    <property type="term" value="C:plasma membrane"/>
    <property type="evidence" value="ECO:0007669"/>
    <property type="project" value="UniProtKB-SubCell"/>
</dbReference>
<sequence length="315" mass="33000">MKILIVLGRRLLWSIPLLFVVSIITFALASLMPGDVASVILGTGATPEQRAQVTEQLGLDQPLVVQYGSWLIGALQGDLGSSVFSNESVAGMLSSRLPVTLSLAFLTLIVCVLLGVLLGAVSAIRGGALARILDAASLIAMSIPSFWFAAVMIIVFAVAIPLFPVSGFVPFADSPQLWLASLVLPVFCLATSSVAGLALQMRGQMVATFRSDFVKALRANGISPRSILYKHVLKNAAGPVVTLTGLLVVTLLGGTVFMEKVFGMAGLGTLAVNATARHDLPVIQGVVVYFTLVVIVVNLITDVAYAALNPKVVTS</sequence>
<keyword evidence="5 7" id="KW-1133">Transmembrane helix</keyword>
<dbReference type="CDD" id="cd06261">
    <property type="entry name" value="TM_PBP2"/>
    <property type="match status" value="1"/>
</dbReference>
<proteinExistence type="inferred from homology"/>
<dbReference type="PANTHER" id="PTHR43163">
    <property type="entry name" value="DIPEPTIDE TRANSPORT SYSTEM PERMEASE PROTEIN DPPB-RELATED"/>
    <property type="match status" value="1"/>
</dbReference>
<dbReference type="InterPro" id="IPR035906">
    <property type="entry name" value="MetI-like_sf"/>
</dbReference>
<keyword evidence="2 7" id="KW-0813">Transport</keyword>
<organism evidence="9">
    <name type="scientific">Microbacterium sp. A8/3-1</name>
    <dbReference type="NCBI Taxonomy" id="3160749"/>
    <lineage>
        <taxon>Bacteria</taxon>
        <taxon>Bacillati</taxon>
        <taxon>Actinomycetota</taxon>
        <taxon>Actinomycetes</taxon>
        <taxon>Micrococcales</taxon>
        <taxon>Microbacteriaceae</taxon>
        <taxon>Microbacterium</taxon>
    </lineage>
</organism>
<evidence type="ECO:0000256" key="2">
    <source>
        <dbReference type="ARBA" id="ARBA00022448"/>
    </source>
</evidence>
<dbReference type="AlphaFoldDB" id="A0AAU7W1H6"/>
<feature type="transmembrane region" description="Helical" evidence="7">
    <location>
        <begin position="236"/>
        <end position="258"/>
    </location>
</feature>
<protein>
    <submittedName>
        <fullName evidence="9">ABC transporter permease</fullName>
    </submittedName>
</protein>
<dbReference type="EMBL" id="CP158357">
    <property type="protein sequence ID" value="XBX80507.1"/>
    <property type="molecule type" value="Genomic_DNA"/>
</dbReference>
<dbReference type="Pfam" id="PF19300">
    <property type="entry name" value="BPD_transp_1_N"/>
    <property type="match status" value="1"/>
</dbReference>
<dbReference type="SUPFAM" id="SSF161098">
    <property type="entry name" value="MetI-like"/>
    <property type="match status" value="1"/>
</dbReference>
<keyword evidence="6 7" id="KW-0472">Membrane</keyword>
<reference evidence="9" key="1">
    <citation type="submission" date="2024-06" db="EMBL/GenBank/DDBJ databases">
        <title>Draft genome sequence of Microbacterium sp. strain A8/3-1, isolated from Oxytropis tragacanthoides Fisch. ex DC. Root nodules in the Altai region of Russia.</title>
        <authorList>
            <person name="Sazanova A."/>
            <person name="Guro P."/>
            <person name="Kuznetsova I."/>
            <person name="Belimov A."/>
            <person name="Safronova V."/>
        </authorList>
    </citation>
    <scope>NUCLEOTIDE SEQUENCE</scope>
    <source>
        <strain evidence="9">A8/3-1</strain>
    </source>
</reference>
<dbReference type="InterPro" id="IPR000515">
    <property type="entry name" value="MetI-like"/>
</dbReference>
<dbReference type="Gene3D" id="1.10.3720.10">
    <property type="entry name" value="MetI-like"/>
    <property type="match status" value="1"/>
</dbReference>
<name>A0AAU7W1H6_9MICO</name>
<evidence type="ECO:0000256" key="3">
    <source>
        <dbReference type="ARBA" id="ARBA00022475"/>
    </source>
</evidence>
<dbReference type="PANTHER" id="PTHR43163:SF3">
    <property type="entry name" value="PEPTIDE ABC TRANSPORTER PERMEASE PROTEIN"/>
    <property type="match status" value="1"/>
</dbReference>
<comment type="subcellular location">
    <subcellularLocation>
        <location evidence="1 7">Cell membrane</location>
        <topology evidence="1 7">Multi-pass membrane protein</topology>
    </subcellularLocation>
</comment>
<accession>A0AAU7W1H6</accession>
<feature type="domain" description="ABC transmembrane type-1" evidence="8">
    <location>
        <begin position="97"/>
        <end position="301"/>
    </location>
</feature>
<keyword evidence="3" id="KW-1003">Cell membrane</keyword>
<feature type="transmembrane region" description="Helical" evidence="7">
    <location>
        <begin position="286"/>
        <end position="308"/>
    </location>
</feature>